<dbReference type="Pfam" id="PF18072">
    <property type="entry name" value="FGAR-AT_linker"/>
    <property type="match status" value="1"/>
</dbReference>
<feature type="domain" description="PurM-like C-terminal" evidence="18">
    <location>
        <begin position="442"/>
        <end position="597"/>
    </location>
</feature>
<dbReference type="InterPro" id="IPR036604">
    <property type="entry name" value="PurS-like_sf"/>
</dbReference>
<dbReference type="PANTHER" id="PTHR10099">
    <property type="entry name" value="PHOSPHORIBOSYLFORMYLGLYCINAMIDINE SYNTHASE"/>
    <property type="match status" value="1"/>
</dbReference>
<dbReference type="GO" id="GO:0006189">
    <property type="term" value="P:'de novo' IMP biosynthetic process"/>
    <property type="evidence" value="ECO:0007669"/>
    <property type="project" value="UniProtKB-UniPathway"/>
</dbReference>
<evidence type="ECO:0000256" key="5">
    <source>
        <dbReference type="ARBA" id="ARBA00022490"/>
    </source>
</evidence>
<evidence type="ECO:0000256" key="3">
    <source>
        <dbReference type="ARBA" id="ARBA00008608"/>
    </source>
</evidence>
<dbReference type="InterPro" id="IPR036921">
    <property type="entry name" value="PurM-like_N_sf"/>
</dbReference>
<evidence type="ECO:0000256" key="16">
    <source>
        <dbReference type="ARBA" id="ARBA00057317"/>
    </source>
</evidence>
<dbReference type="SUPFAM" id="SSF52317">
    <property type="entry name" value="Class I glutamine amidotransferase-like"/>
    <property type="match status" value="1"/>
</dbReference>
<dbReference type="FunFam" id="3.90.650.10:FF:000014">
    <property type="entry name" value="Phosphoribosylformylglycinamidine synthase"/>
    <property type="match status" value="1"/>
</dbReference>
<dbReference type="CDD" id="cd02204">
    <property type="entry name" value="PurL_repeat2"/>
    <property type="match status" value="1"/>
</dbReference>
<evidence type="ECO:0000313" key="22">
    <source>
        <dbReference type="EMBL" id="CAG01685.1"/>
    </source>
</evidence>
<evidence type="ECO:0000256" key="14">
    <source>
        <dbReference type="ARBA" id="ARBA00029823"/>
    </source>
</evidence>
<dbReference type="SUPFAM" id="SSF109736">
    <property type="entry name" value="FGAM synthase PurL, linker domain"/>
    <property type="match status" value="1"/>
</dbReference>
<evidence type="ECO:0000256" key="6">
    <source>
        <dbReference type="ARBA" id="ARBA00022553"/>
    </source>
</evidence>
<comment type="similarity">
    <text evidence="3">In the N-terminal section; belongs to the FGAMS family.</text>
</comment>
<feature type="domain" description="Phosphoribosylformylglycinamidine synthase linker" evidence="19">
    <location>
        <begin position="180"/>
        <end position="228"/>
    </location>
</feature>
<dbReference type="InterPro" id="IPR055181">
    <property type="entry name" value="FGAR-AT_PurM_N-like"/>
</dbReference>
<organism evidence="22">
    <name type="scientific">Tetraodon nigroviridis</name>
    <name type="common">Spotted green pufferfish</name>
    <name type="synonym">Chelonodon nigroviridis</name>
    <dbReference type="NCBI Taxonomy" id="99883"/>
    <lineage>
        <taxon>Eukaryota</taxon>
        <taxon>Metazoa</taxon>
        <taxon>Chordata</taxon>
        <taxon>Craniata</taxon>
        <taxon>Vertebrata</taxon>
        <taxon>Euteleostomi</taxon>
        <taxon>Actinopterygii</taxon>
        <taxon>Neopterygii</taxon>
        <taxon>Teleostei</taxon>
        <taxon>Neoteleostei</taxon>
        <taxon>Acanthomorphata</taxon>
        <taxon>Eupercaria</taxon>
        <taxon>Tetraodontiformes</taxon>
        <taxon>Tetradontoidea</taxon>
        <taxon>Tetraodontidae</taxon>
        <taxon>Tetraodon</taxon>
    </lineage>
</organism>
<dbReference type="GO" id="GO:0046872">
    <property type="term" value="F:metal ion binding"/>
    <property type="evidence" value="ECO:0007669"/>
    <property type="project" value="UniProtKB-KW"/>
</dbReference>
<keyword evidence="12" id="KW-0460">Magnesium</keyword>
<dbReference type="PROSITE" id="PS51273">
    <property type="entry name" value="GATASE_TYPE_1"/>
    <property type="match status" value="1"/>
</dbReference>
<keyword evidence="5" id="KW-0963">Cytoplasm</keyword>
<comment type="subcellular location">
    <subcellularLocation>
        <location evidence="1">Cytoplasm</location>
    </subcellularLocation>
</comment>
<dbReference type="InterPro" id="IPR040707">
    <property type="entry name" value="FGAR-AT_N"/>
</dbReference>
<comment type="caution">
    <text evidence="22">The sequence shown here is derived from an EMBL/GenBank/DDBJ whole genome shotgun (WGS) entry which is preliminary data.</text>
</comment>
<dbReference type="Gene3D" id="3.40.50.880">
    <property type="match status" value="1"/>
</dbReference>
<keyword evidence="7" id="KW-0436">Ligase</keyword>
<keyword evidence="6" id="KW-0597">Phosphoprotein</keyword>
<dbReference type="CDD" id="cd01740">
    <property type="entry name" value="GATase1_FGAR_AT"/>
    <property type="match status" value="1"/>
</dbReference>
<evidence type="ECO:0000256" key="15">
    <source>
        <dbReference type="ARBA" id="ARBA00032632"/>
    </source>
</evidence>
<comment type="pathway">
    <text evidence="2">Purine metabolism; IMP biosynthesis via de novo pathway; 5-amino-1-(5-phospho-D-ribosyl)imidazole from N(2)-formyl-N(1)-(5-phospho-D-ribosyl)glycinamide: step 1/2.</text>
</comment>
<evidence type="ECO:0000256" key="11">
    <source>
        <dbReference type="ARBA" id="ARBA00022840"/>
    </source>
</evidence>
<dbReference type="UniPathway" id="UPA00074">
    <property type="reaction ID" value="UER00128"/>
</dbReference>
<reference evidence="22" key="1">
    <citation type="journal article" date="2004" name="Nature">
        <title>Genome duplication in the teleost fish Tetraodon nigroviridis reveals the early vertebrate proto-karyotype.</title>
        <authorList>
            <person name="Jaillon O."/>
            <person name="Aury J.-M."/>
            <person name="Brunet F."/>
            <person name="Petit J.-L."/>
            <person name="Stange-Thomann N."/>
            <person name="Mauceli E."/>
            <person name="Bouneau L."/>
            <person name="Fischer C."/>
            <person name="Ozouf-Costaz C."/>
            <person name="Bernot A."/>
            <person name="Nicaud S."/>
            <person name="Jaffe D."/>
            <person name="Fisher S."/>
            <person name="Lutfalla G."/>
            <person name="Dossat C."/>
            <person name="Segurens B."/>
            <person name="Dasilva C."/>
            <person name="Salanoubat M."/>
            <person name="Levy M."/>
            <person name="Boudet N."/>
            <person name="Castellano S."/>
            <person name="Anthouard V."/>
            <person name="Jubin C."/>
            <person name="Castelli V."/>
            <person name="Katinka M."/>
            <person name="Vacherie B."/>
            <person name="Biemont C."/>
            <person name="Skalli Z."/>
            <person name="Cattolico L."/>
            <person name="Poulain J."/>
            <person name="De Berardinis V."/>
            <person name="Cruaud C."/>
            <person name="Duprat S."/>
            <person name="Brottier P."/>
            <person name="Coutanceau J.-P."/>
            <person name="Gouzy J."/>
            <person name="Parra G."/>
            <person name="Lardier G."/>
            <person name="Chapple C."/>
            <person name="McKernan K.J."/>
            <person name="McEwan P."/>
            <person name="Bosak S."/>
            <person name="Kellis M."/>
            <person name="Volff J.-N."/>
            <person name="Guigo R."/>
            <person name="Zody M.C."/>
            <person name="Mesirov J."/>
            <person name="Lindblad-Toh K."/>
            <person name="Birren B."/>
            <person name="Nusbaum C."/>
            <person name="Kahn D."/>
            <person name="Robinson-Rechavi M."/>
            <person name="Laudet V."/>
            <person name="Schachter V."/>
            <person name="Quetier F."/>
            <person name="Saurin W."/>
            <person name="Scarpelli C."/>
            <person name="Wincker P."/>
            <person name="Lander E.S."/>
            <person name="Weissenbach J."/>
            <person name="Roest Crollius H."/>
        </authorList>
    </citation>
    <scope>NUCLEOTIDE SEQUENCE [LARGE SCALE GENOMIC DNA]</scope>
</reference>
<keyword evidence="9" id="KW-0547">Nucleotide-binding</keyword>
<dbReference type="Gene3D" id="1.10.8.750">
    <property type="entry name" value="Phosphoribosylformylglycinamidine synthase, linker domain"/>
    <property type="match status" value="1"/>
</dbReference>
<dbReference type="GO" id="GO:0004642">
    <property type="term" value="F:phosphoribosylformylglycinamidine synthase activity"/>
    <property type="evidence" value="ECO:0007669"/>
    <property type="project" value="UniProtKB-EC"/>
</dbReference>
<proteinExistence type="inferred from homology"/>
<dbReference type="FunFam" id="3.30.1330.10:FF:000007">
    <property type="entry name" value="Phosphoribosylformylglycinamidine synthase, putative"/>
    <property type="match status" value="1"/>
</dbReference>
<feature type="domain" description="FGAR-AT PurM N-terminal-like" evidence="21">
    <location>
        <begin position="675"/>
        <end position="828"/>
    </location>
</feature>
<dbReference type="EMBL" id="CAAE01014655">
    <property type="protein sequence ID" value="CAG01685.1"/>
    <property type="molecule type" value="Genomic_DNA"/>
</dbReference>
<evidence type="ECO:0000259" key="18">
    <source>
        <dbReference type="Pfam" id="PF02769"/>
    </source>
</evidence>
<comment type="function">
    <text evidence="16">Phosphoribosylformylglycinamidine synthase involved in the purines biosynthetic pathway. Catalyzes the ATP-dependent conversion of formylglycinamide ribonucleotide (FGAR) and glutamine to yield formylglycinamidine ribonucleotide (FGAM) and glutamate.</text>
</comment>
<dbReference type="InterPro" id="IPR036676">
    <property type="entry name" value="PurM-like_C_sf"/>
</dbReference>
<dbReference type="GO" id="GO:0005524">
    <property type="term" value="F:ATP binding"/>
    <property type="evidence" value="ECO:0007669"/>
    <property type="project" value="UniProtKB-KW"/>
</dbReference>
<dbReference type="OrthoDB" id="6666987at2759"/>
<evidence type="ECO:0000256" key="17">
    <source>
        <dbReference type="ARBA" id="ARBA00071729"/>
    </source>
</evidence>
<dbReference type="Pfam" id="PF18076">
    <property type="entry name" value="FGAR-AT_N"/>
    <property type="match status" value="1"/>
</dbReference>
<evidence type="ECO:0000259" key="19">
    <source>
        <dbReference type="Pfam" id="PF18072"/>
    </source>
</evidence>
<dbReference type="Pfam" id="PF22689">
    <property type="entry name" value="FGAR-AT_PurM_N-like"/>
    <property type="match status" value="1"/>
</dbReference>
<keyword evidence="10" id="KW-0658">Purine biosynthesis</keyword>
<evidence type="ECO:0000256" key="13">
    <source>
        <dbReference type="ARBA" id="ARBA00022962"/>
    </source>
</evidence>
<feature type="domain" description="PurM-like C-terminal" evidence="18">
    <location>
        <begin position="860"/>
        <end position="980"/>
    </location>
</feature>
<evidence type="ECO:0000256" key="12">
    <source>
        <dbReference type="ARBA" id="ARBA00022842"/>
    </source>
</evidence>
<dbReference type="InterPro" id="IPR010073">
    <property type="entry name" value="PurL_large"/>
</dbReference>
<dbReference type="FunFam" id="3.30.1330.10:FF:000010">
    <property type="entry name" value="Phosphoribosylformylglycinamidine synthase"/>
    <property type="match status" value="1"/>
</dbReference>
<evidence type="ECO:0000256" key="2">
    <source>
        <dbReference type="ARBA" id="ARBA00004920"/>
    </source>
</evidence>
<dbReference type="NCBIfam" id="TIGR01735">
    <property type="entry name" value="FGAM_synt"/>
    <property type="match status" value="1"/>
</dbReference>
<evidence type="ECO:0000256" key="9">
    <source>
        <dbReference type="ARBA" id="ARBA00022741"/>
    </source>
</evidence>
<dbReference type="SUPFAM" id="SSF56042">
    <property type="entry name" value="PurM C-terminal domain-like"/>
    <property type="match status" value="2"/>
</dbReference>
<feature type="non-terminal residue" evidence="22">
    <location>
        <position position="1336"/>
    </location>
</feature>
<name>Q4SCE7_TETNG</name>
<evidence type="ECO:0000256" key="4">
    <source>
        <dbReference type="ARBA" id="ARBA00012747"/>
    </source>
</evidence>
<sequence>MAVVRFYSDEVVDWRALQRAARLHPQLSITTELCYNVELTGCSSLSAEQKEVLLWLFRPPLQVEPLSETPKLSEGSGEKLVEIGPRLNFSTAWSTNTVSICRSVGLTNVTRVELSRRFLIKPKNGESLKDLSGDVRKLTECLYDNMTECLYQRPVTSFAVEMKPQPVFEVDILAEGRAALERANHDLGLAFDSWDLDYYTSMFQKIKRNPTSVECFDLAQSNSEHSRHWFFRGRMLIDGQEQKETLFSLIMDTQRHSNQNNVIKFCDNSSAIKGVELECVYPKDPSQASAYDTRRTLRHVIFTAETHNFPTGVAPFSGATTGTGGRIRDVQSAGKGAHVIAGTAGYCFGNLHIPGYVLPWESSGEGWEYPSSFAPPLQVAIEASDGASDYGNKFGEPVLLGFARSLGMRLASGERREWIKPIMFSGGLGSIEDAHLKKEAAEAGMEVVKIGGPVYRIGVGGGAASSVEVQGDNSSDRDLNAVQRGDAEMEQKMNRALRACLERSGGNPICSIHDQGAGGNGNVLKELSEPAGAIIYCSRFKKGDPTLSVLELWGAEYQESNALLLRPSDRDFLERVCQREKCPVDFVGNITGDGKAVVCLYAQIVLVDDEEQSTGLTDRERCPVDLQLEWVLGKMPQKEFKLQRLAPKLQSLVLPAGLSIRDALERVLRLPAVASKRYLTNKVDRSVTGLVAQQQCVGPLHTPLADVAVVALSPFSLEGAATSIGEQPVKGLVCPAAGARMAVGEALTNLVFARVTALKDVKCSGNWMWAAKLPGEGACLWDACRAMCEVMGQLGVAIDGGKDSLSMAARVGRETVKAPGALVISTYAVCPDITATVTPDLEDPDGKGVLLWVPVSPGCHRLGGSALAQCYSQLGDCSPDMDRPELLSACFNATQSLIQDHLLSAGHDISDGGLICCLLEMAFAGNRGIEVELTSDGAGAVELLFSEELGLVLEVSQVHVETVCRRYSDAGLQCRRIGRTCNFGPEAQVRVCVDGQEVLKEPLPVLRAVWEDTSFQLERLQANETCVNQEEDGLAKRTQPYFKLTFDPSEIPGLTQLGQPRVAVIREEGSNGDREMCVSLYMAGFEVWDVTMQDLCSGSLTLDSFKAVVFVGGFSYADVLGSAKGSWAASVMFNPRAKAEFDRFRRRADTLSLGVCNGCQLLALLGWVGEGEEDGADINANRFPTCPVPPDNEVVLTHNKSGRFESRFVSVGIQESPSIWLQGMEGSALGVWVAHGEGLVKFRSAQAEDQIISCRLAPLRYLDDQGQPTEEYPLNPNGSPWGVAGLCSRDGRHLAMMPHPERCTLGWQWPWAPRDFRASLTPSPWLRMFKNAAAWC</sequence>
<keyword evidence="13" id="KW-0315">Glutamine amidotransferase</keyword>
<evidence type="ECO:0000259" key="20">
    <source>
        <dbReference type="Pfam" id="PF18076"/>
    </source>
</evidence>
<dbReference type="SMART" id="SM01211">
    <property type="entry name" value="GATase_5"/>
    <property type="match status" value="1"/>
</dbReference>
<dbReference type="InterPro" id="IPR029062">
    <property type="entry name" value="Class_I_gatase-like"/>
</dbReference>
<evidence type="ECO:0000256" key="7">
    <source>
        <dbReference type="ARBA" id="ARBA00022598"/>
    </source>
</evidence>
<dbReference type="KEGG" id="tng:GSTEN00020530G001"/>
<dbReference type="InterPro" id="IPR010918">
    <property type="entry name" value="PurM-like_C_dom"/>
</dbReference>
<reference evidence="22" key="2">
    <citation type="submission" date="2004-02" db="EMBL/GenBank/DDBJ databases">
        <authorList>
            <consortium name="Genoscope"/>
            <consortium name="Whitehead Institute Centre for Genome Research"/>
        </authorList>
    </citation>
    <scope>NUCLEOTIDE SEQUENCE</scope>
</reference>
<evidence type="ECO:0000256" key="8">
    <source>
        <dbReference type="ARBA" id="ARBA00022723"/>
    </source>
</evidence>
<dbReference type="Pfam" id="PF13507">
    <property type="entry name" value="GATase_5"/>
    <property type="match status" value="1"/>
</dbReference>
<dbReference type="Pfam" id="PF02769">
    <property type="entry name" value="AIRS_C"/>
    <property type="match status" value="2"/>
</dbReference>
<keyword evidence="11" id="KW-0067">ATP-binding</keyword>
<protein>
    <recommendedName>
        <fullName evidence="17">Phosphoribosylformylglycinamidine synthase</fullName>
        <ecNumber evidence="4">6.3.5.3</ecNumber>
    </recommendedName>
    <alternativeName>
        <fullName evidence="15">Formylglycinamide ribonucleotide amidotransferase</fullName>
    </alternativeName>
    <alternativeName>
        <fullName evidence="14">Formylglycinamide ribotide amidotransferase</fullName>
    </alternativeName>
</protein>
<dbReference type="NCBIfam" id="NF003672">
    <property type="entry name" value="PRK05297.1"/>
    <property type="match status" value="1"/>
</dbReference>
<dbReference type="FunFam" id="3.90.650.10:FF:000008">
    <property type="entry name" value="Phosphoribosylformylglycinamidine synthase"/>
    <property type="match status" value="1"/>
</dbReference>
<dbReference type="GO" id="GO:0005737">
    <property type="term" value="C:cytoplasm"/>
    <property type="evidence" value="ECO:0007669"/>
    <property type="project" value="UniProtKB-SubCell"/>
</dbReference>
<dbReference type="HAMAP" id="MF_00419">
    <property type="entry name" value="PurL_1"/>
    <property type="match status" value="1"/>
</dbReference>
<dbReference type="InterPro" id="IPR041609">
    <property type="entry name" value="PurL_linker"/>
</dbReference>
<evidence type="ECO:0000259" key="21">
    <source>
        <dbReference type="Pfam" id="PF22689"/>
    </source>
</evidence>
<dbReference type="Gene3D" id="3.90.650.10">
    <property type="entry name" value="PurM-like C-terminal domain"/>
    <property type="match status" value="2"/>
</dbReference>
<keyword evidence="8" id="KW-0479">Metal-binding</keyword>
<dbReference type="CDD" id="cd02203">
    <property type="entry name" value="PurL_repeat1"/>
    <property type="match status" value="1"/>
</dbReference>
<dbReference type="SUPFAM" id="SSF82697">
    <property type="entry name" value="PurS-like"/>
    <property type="match status" value="1"/>
</dbReference>
<dbReference type="EC" id="6.3.5.3" evidence="4"/>
<dbReference type="FunFam" id="1.10.8.750:FF:000001">
    <property type="entry name" value="Putative phosphoribosylformylglycinamidine synthase"/>
    <property type="match status" value="1"/>
</dbReference>
<gene>
    <name evidence="22" type="ORF">GSTENG00020530001</name>
</gene>
<accession>Q4SCE7</accession>
<dbReference type="SUPFAM" id="SSF55326">
    <property type="entry name" value="PurM N-terminal domain-like"/>
    <property type="match status" value="2"/>
</dbReference>
<evidence type="ECO:0000256" key="10">
    <source>
        <dbReference type="ARBA" id="ARBA00022755"/>
    </source>
</evidence>
<dbReference type="PANTHER" id="PTHR10099:SF1">
    <property type="entry name" value="PHOSPHORIBOSYLFORMYLGLYCINAMIDINE SYNTHASE"/>
    <property type="match status" value="1"/>
</dbReference>
<evidence type="ECO:0000256" key="1">
    <source>
        <dbReference type="ARBA" id="ARBA00004496"/>
    </source>
</evidence>
<dbReference type="Gene3D" id="3.30.1330.10">
    <property type="entry name" value="PurM-like, N-terminal domain"/>
    <property type="match status" value="2"/>
</dbReference>
<feature type="domain" description="Phosphoribosylformylglycinamidine synthase N-terminal" evidence="20">
    <location>
        <begin position="44"/>
        <end position="153"/>
    </location>
</feature>